<organism evidence="3 4">
    <name type="scientific">Pyricularia grisea</name>
    <name type="common">Crabgrass-specific blast fungus</name>
    <name type="synonym">Magnaporthe grisea</name>
    <dbReference type="NCBI Taxonomy" id="148305"/>
    <lineage>
        <taxon>Eukaryota</taxon>
        <taxon>Fungi</taxon>
        <taxon>Dikarya</taxon>
        <taxon>Ascomycota</taxon>
        <taxon>Pezizomycotina</taxon>
        <taxon>Sordariomycetes</taxon>
        <taxon>Sordariomycetidae</taxon>
        <taxon>Magnaporthales</taxon>
        <taxon>Pyriculariaceae</taxon>
        <taxon>Pyricularia</taxon>
    </lineage>
</organism>
<keyword evidence="3" id="KW-1185">Reference proteome</keyword>
<feature type="compositionally biased region" description="Low complexity" evidence="1">
    <location>
        <begin position="38"/>
        <end position="57"/>
    </location>
</feature>
<dbReference type="RefSeq" id="XP_030978630.1">
    <property type="nucleotide sequence ID" value="XM_031128420.1"/>
</dbReference>
<reference evidence="3 4" key="1">
    <citation type="journal article" date="2019" name="Mol. Biol. Evol.">
        <title>Blast fungal genomes show frequent chromosomal changes, gene gains and losses, and effector gene turnover.</title>
        <authorList>
            <person name="Gomez Luciano L.B."/>
            <person name="Jason Tsai I."/>
            <person name="Chuma I."/>
            <person name="Tosa Y."/>
            <person name="Chen Y.H."/>
            <person name="Li J.Y."/>
            <person name="Li M.Y."/>
            <person name="Jade Lu M.Y."/>
            <person name="Nakayashiki H."/>
            <person name="Li W.H."/>
        </authorList>
    </citation>
    <scope>NUCLEOTIDE SEQUENCE [LARGE SCALE GENOMIC DNA]</scope>
    <source>
        <strain evidence="3 4">NI907</strain>
    </source>
</reference>
<reference evidence="4" key="2">
    <citation type="submission" date="2019-10" db="EMBL/GenBank/DDBJ databases">
        <authorList>
            <consortium name="NCBI Genome Project"/>
        </authorList>
    </citation>
    <scope>NUCLEOTIDE SEQUENCE</scope>
    <source>
        <strain evidence="4">NI907</strain>
    </source>
</reference>
<evidence type="ECO:0000256" key="2">
    <source>
        <dbReference type="SAM" id="Phobius"/>
    </source>
</evidence>
<evidence type="ECO:0000256" key="1">
    <source>
        <dbReference type="SAM" id="MobiDB-lite"/>
    </source>
</evidence>
<evidence type="ECO:0000313" key="4">
    <source>
        <dbReference type="RefSeq" id="XP_030978630.1"/>
    </source>
</evidence>
<keyword evidence="2" id="KW-0472">Membrane</keyword>
<dbReference type="OrthoDB" id="5421757at2759"/>
<keyword evidence="2" id="KW-1133">Transmembrane helix</keyword>
<dbReference type="Proteomes" id="UP000515153">
    <property type="component" value="Chromosome V"/>
</dbReference>
<feature type="region of interest" description="Disordered" evidence="1">
    <location>
        <begin position="1"/>
        <end position="59"/>
    </location>
</feature>
<evidence type="ECO:0000313" key="3">
    <source>
        <dbReference type="Proteomes" id="UP000515153"/>
    </source>
</evidence>
<protein>
    <submittedName>
        <fullName evidence="4">Uncharacterized protein</fullName>
    </submittedName>
</protein>
<accession>A0A6P8AUQ7</accession>
<proteinExistence type="predicted"/>
<dbReference type="KEGG" id="pgri:PgNI_08423"/>
<dbReference type="AlphaFoldDB" id="A0A6P8AUQ7"/>
<name>A0A6P8AUQ7_PYRGI</name>
<gene>
    <name evidence="4" type="ORF">PgNI_08423</name>
</gene>
<feature type="transmembrane region" description="Helical" evidence="2">
    <location>
        <begin position="97"/>
        <end position="116"/>
    </location>
</feature>
<feature type="transmembrane region" description="Helical" evidence="2">
    <location>
        <begin position="149"/>
        <end position="172"/>
    </location>
</feature>
<dbReference type="GeneID" id="41963328"/>
<reference evidence="4" key="3">
    <citation type="submission" date="2025-08" db="UniProtKB">
        <authorList>
            <consortium name="RefSeq"/>
        </authorList>
    </citation>
    <scope>IDENTIFICATION</scope>
    <source>
        <strain evidence="4">NI907</strain>
    </source>
</reference>
<sequence>MAKQQVHSLPTLETIPRDRSRQQPPDFNPTRGPTMAPSSRTSKGKSSGSKKATAAGSIPKPYRKIPDSFSSFVDILDPEHVYVAHVDSKPPAFKRKIFLVPVALNLAVFALFVLRLRYIAPYYKQLAIAATGNHVTGISLDTAAMSWSALAWVVFGRGFTLFLDLILLIFVWPWPVEFCLGRTHGNPCLWRWQIGFRDKEIYVRRSREWDRQLAGKDVLTDQGSRTQLATYVRNATSPVLLNDKTGYLTMNGDWDLDWAAMVYAHKLVDAKALALNAFSLVVLLHHKEHGWLVLDTGNGVAGGTKEDERRRQVFAFREALVRLGKEDLFFRWIETVQFEATQPGGMTEEKQVAVAQKIRDLFQEEGIDFDGLWKESVGSDSLAGI</sequence>
<keyword evidence="2" id="KW-0812">Transmembrane</keyword>